<dbReference type="PANTHER" id="PTHR43501:SF1">
    <property type="entry name" value="CYTOSOL NON-SPECIFIC DIPEPTIDASE"/>
    <property type="match status" value="1"/>
</dbReference>
<dbReference type="GO" id="GO:0006508">
    <property type="term" value="P:proteolysis"/>
    <property type="evidence" value="ECO:0007669"/>
    <property type="project" value="UniProtKB-KW"/>
</dbReference>
<comment type="caution">
    <text evidence="19">The sequence shown here is derived from an EMBL/GenBank/DDBJ whole genome shotgun (WGS) entry which is preliminary data.</text>
</comment>
<evidence type="ECO:0000256" key="13">
    <source>
        <dbReference type="ARBA" id="ARBA00071271"/>
    </source>
</evidence>
<evidence type="ECO:0000256" key="11">
    <source>
        <dbReference type="ARBA" id="ARBA00044252"/>
    </source>
</evidence>
<evidence type="ECO:0000256" key="4">
    <source>
        <dbReference type="ARBA" id="ARBA00022723"/>
    </source>
</evidence>
<dbReference type="PRINTS" id="PR00934">
    <property type="entry name" value="XHISDIPTASE"/>
</dbReference>
<evidence type="ECO:0000313" key="19">
    <source>
        <dbReference type="EMBL" id="TXJ36489.1"/>
    </source>
</evidence>
<keyword evidence="8" id="KW-0170">Cobalt</keyword>
<keyword evidence="7" id="KW-0482">Metalloprotease</keyword>
<dbReference type="InterPro" id="IPR011650">
    <property type="entry name" value="Peptidase_M20_dimer"/>
</dbReference>
<dbReference type="Proteomes" id="UP000325002">
    <property type="component" value="Unassembled WGS sequence"/>
</dbReference>
<dbReference type="CDD" id="cd03890">
    <property type="entry name" value="M20_pepD"/>
    <property type="match status" value="1"/>
</dbReference>
<dbReference type="SUPFAM" id="SSF53187">
    <property type="entry name" value="Zn-dependent exopeptidases"/>
    <property type="match status" value="1"/>
</dbReference>
<sequence length="484" mass="54221">MSILEKIKKLESKEVFKWFETISKIPRESGHEKEISDFLVEFAKERNFEVYRDSVNNVIIKKCGTLDYKNKSPIIIQGHMDMVCEKTKDSKHNFKKDGIELIIEGDILRANSTTLGADDGIAISIGLALLDSKNIAHPPIEFLATTSEETGMDGALAITGKHLSGKSLINIDSEEEGIFLVSCAGGLNALAEFEIKREKILKTDFYQFLKIEISDLKGGHSGIEIYKQRANAIKILGRLLYAVKKDICLAFIEGGTKPNAIAKNSEAIIITKDANKIKNILEELAKKIKNEYKAEDSEMKIKIYKCKNVKECISKRISDNIIDFMNLAPDGVLYVNRDIKGLVQTSANNGVLKEENGKLTFTILIRSSIESSLNEIASIVEITSKRTNAKFKRVNEYPAWEFDSNSKIKDKAVKIYKKITGKNAKIKSIHAGLECGILKKVLPKVDMISIGPDIKDVHTPNEHLSISSVERTWKFLKELIINLE</sequence>
<comment type="catalytic activity">
    <reaction evidence="9">
        <text>Hydrolysis of dipeptides, preferentially hydrophobic dipeptides including prolyl amino acids.</text>
        <dbReference type="EC" id="3.4.13.18"/>
    </reaction>
</comment>
<dbReference type="EC" id="3.4.13.18" evidence="10"/>
<evidence type="ECO:0000256" key="12">
    <source>
        <dbReference type="ARBA" id="ARBA00061423"/>
    </source>
</evidence>
<dbReference type="GO" id="GO:0046872">
    <property type="term" value="F:metal ion binding"/>
    <property type="evidence" value="ECO:0007669"/>
    <property type="project" value="UniProtKB-KW"/>
</dbReference>
<evidence type="ECO:0000256" key="8">
    <source>
        <dbReference type="ARBA" id="ARBA00023285"/>
    </source>
</evidence>
<keyword evidence="3" id="KW-0645">Protease</keyword>
<feature type="domain" description="Peptidase M20 dimerisation" evidence="18">
    <location>
        <begin position="216"/>
        <end position="294"/>
    </location>
</feature>
<evidence type="ECO:0000256" key="5">
    <source>
        <dbReference type="ARBA" id="ARBA00022801"/>
    </source>
</evidence>
<dbReference type="Gene3D" id="3.40.630.10">
    <property type="entry name" value="Zn peptidases"/>
    <property type="match status" value="2"/>
</dbReference>
<comment type="cofactor">
    <cofactor evidence="1">
        <name>Co(2+)</name>
        <dbReference type="ChEBI" id="CHEBI:48828"/>
    </cofactor>
</comment>
<proteinExistence type="inferred from homology"/>
<dbReference type="EMBL" id="SAYD01000021">
    <property type="protein sequence ID" value="TXJ36489.1"/>
    <property type="molecule type" value="Genomic_DNA"/>
</dbReference>
<dbReference type="PANTHER" id="PTHR43501">
    <property type="entry name" value="CYTOSOL NON-SPECIFIC DIPEPTIDASE"/>
    <property type="match status" value="1"/>
</dbReference>
<organism evidence="19 20">
    <name type="scientific">Brachyspira aalborgi</name>
    <dbReference type="NCBI Taxonomy" id="29522"/>
    <lineage>
        <taxon>Bacteria</taxon>
        <taxon>Pseudomonadati</taxon>
        <taxon>Spirochaetota</taxon>
        <taxon>Spirochaetia</taxon>
        <taxon>Brachyspirales</taxon>
        <taxon>Brachyspiraceae</taxon>
        <taxon>Brachyspira</taxon>
    </lineage>
</organism>
<dbReference type="InterPro" id="IPR001160">
    <property type="entry name" value="Peptidase_M20C"/>
</dbReference>
<accession>A0A5C8EET4</accession>
<dbReference type="Pfam" id="PF07687">
    <property type="entry name" value="M20_dimer"/>
    <property type="match status" value="1"/>
</dbReference>
<evidence type="ECO:0000313" key="20">
    <source>
        <dbReference type="Proteomes" id="UP000325002"/>
    </source>
</evidence>
<evidence type="ECO:0000256" key="6">
    <source>
        <dbReference type="ARBA" id="ARBA00022833"/>
    </source>
</evidence>
<dbReference type="GO" id="GO:0005829">
    <property type="term" value="C:cytosol"/>
    <property type="evidence" value="ECO:0007669"/>
    <property type="project" value="TreeGrafter"/>
</dbReference>
<evidence type="ECO:0000256" key="16">
    <source>
        <dbReference type="ARBA" id="ARBA00077688"/>
    </source>
</evidence>
<dbReference type="GO" id="GO:0070573">
    <property type="term" value="F:metallodipeptidase activity"/>
    <property type="evidence" value="ECO:0007669"/>
    <property type="project" value="TreeGrafter"/>
</dbReference>
<evidence type="ECO:0000256" key="7">
    <source>
        <dbReference type="ARBA" id="ARBA00023049"/>
    </source>
</evidence>
<name>A0A5C8EET4_9SPIR</name>
<gene>
    <name evidence="19" type="ORF">EPJ81_09065</name>
</gene>
<evidence type="ECO:0000259" key="18">
    <source>
        <dbReference type="Pfam" id="PF07687"/>
    </source>
</evidence>
<evidence type="ECO:0000256" key="9">
    <source>
        <dbReference type="ARBA" id="ARBA00036421"/>
    </source>
</evidence>
<evidence type="ECO:0000256" key="2">
    <source>
        <dbReference type="ARBA" id="ARBA00001947"/>
    </source>
</evidence>
<protein>
    <recommendedName>
        <fullName evidence="13">Cytosol non-specific dipeptidase</fullName>
        <ecNumber evidence="10">3.4.13.18</ecNumber>
    </recommendedName>
    <alternativeName>
        <fullName evidence="16">Aminoacyl-histidine dipeptidase</fullName>
    </alternativeName>
    <alternativeName>
        <fullName evidence="15">Beta-alanyl-histidine dipeptidase</fullName>
    </alternativeName>
    <alternativeName>
        <fullName evidence="14">Carnosinase</fullName>
    </alternativeName>
    <alternativeName>
        <fullName evidence="11">Peptidase D</fullName>
    </alternativeName>
    <alternativeName>
        <fullName evidence="17">Xaa-His dipeptidase</fullName>
    </alternativeName>
</protein>
<dbReference type="AlphaFoldDB" id="A0A5C8EET4"/>
<evidence type="ECO:0000256" key="10">
    <source>
        <dbReference type="ARBA" id="ARBA00038976"/>
    </source>
</evidence>
<comment type="similarity">
    <text evidence="12">Belongs to the peptidase M20C family.</text>
</comment>
<evidence type="ECO:0000256" key="15">
    <source>
        <dbReference type="ARBA" id="ARBA00076004"/>
    </source>
</evidence>
<dbReference type="Pfam" id="PF01546">
    <property type="entry name" value="Peptidase_M20"/>
    <property type="match status" value="1"/>
</dbReference>
<dbReference type="RefSeq" id="WP_147546165.1">
    <property type="nucleotide sequence ID" value="NZ_SAYD01000021.1"/>
</dbReference>
<evidence type="ECO:0000256" key="17">
    <source>
        <dbReference type="ARBA" id="ARBA00078074"/>
    </source>
</evidence>
<dbReference type="PIRSF" id="PIRSF016599">
    <property type="entry name" value="Xaa-His_dipept"/>
    <property type="match status" value="1"/>
</dbReference>
<evidence type="ECO:0000256" key="14">
    <source>
        <dbReference type="ARBA" id="ARBA00075285"/>
    </source>
</evidence>
<keyword evidence="4" id="KW-0479">Metal-binding</keyword>
<reference evidence="19 20" key="1">
    <citation type="journal article" date="1992" name="Lakartidningen">
        <title>[Penicillin V and not amoxicillin is the first choice preparation in acute otitis].</title>
        <authorList>
            <person name="Kamme C."/>
            <person name="Lundgren K."/>
            <person name="Prellner K."/>
        </authorList>
    </citation>
    <scope>NUCLEOTIDE SEQUENCE [LARGE SCALE GENOMIC DNA]</scope>
    <source>
        <strain evidence="19 20">PC3997IV</strain>
    </source>
</reference>
<dbReference type="FunFam" id="3.40.630.10:FF:000072">
    <property type="entry name" value="Aminoacyl-histidine dipeptidase"/>
    <property type="match status" value="1"/>
</dbReference>
<dbReference type="InterPro" id="IPR002933">
    <property type="entry name" value="Peptidase_M20"/>
</dbReference>
<dbReference type="NCBIfam" id="TIGR01893">
    <property type="entry name" value="aa-his-dipept"/>
    <property type="match status" value="1"/>
</dbReference>
<dbReference type="FunFam" id="3.40.630.10:FF:000015">
    <property type="entry name" value="Aminoacyl-histidine dipeptidase PepD"/>
    <property type="match status" value="1"/>
</dbReference>
<comment type="cofactor">
    <cofactor evidence="2">
        <name>Zn(2+)</name>
        <dbReference type="ChEBI" id="CHEBI:29105"/>
    </cofactor>
</comment>
<keyword evidence="6" id="KW-0862">Zinc</keyword>
<keyword evidence="5" id="KW-0378">Hydrolase</keyword>
<evidence type="ECO:0000256" key="1">
    <source>
        <dbReference type="ARBA" id="ARBA00001941"/>
    </source>
</evidence>
<evidence type="ECO:0000256" key="3">
    <source>
        <dbReference type="ARBA" id="ARBA00022670"/>
    </source>
</evidence>